<evidence type="ECO:0000256" key="14">
    <source>
        <dbReference type="SAM" id="Coils"/>
    </source>
</evidence>
<keyword evidence="6 12" id="KW-0228">DNA excision</keyword>
<evidence type="ECO:0000256" key="11">
    <source>
        <dbReference type="ARBA" id="ARBA00029504"/>
    </source>
</evidence>
<dbReference type="Pfam" id="PF04851">
    <property type="entry name" value="ResIII"/>
    <property type="match status" value="1"/>
</dbReference>
<feature type="coiled-coil region" evidence="14">
    <location>
        <begin position="253"/>
        <end position="284"/>
    </location>
</feature>
<dbReference type="SUPFAM" id="SSF46600">
    <property type="entry name" value="C-terminal UvrC-binding domain of UvrB"/>
    <property type="match status" value="1"/>
</dbReference>
<dbReference type="GO" id="GO:0009380">
    <property type="term" value="C:excinuclease repair complex"/>
    <property type="evidence" value="ECO:0007669"/>
    <property type="project" value="InterPro"/>
</dbReference>
<dbReference type="InterPro" id="IPR004807">
    <property type="entry name" value="UvrB"/>
</dbReference>
<keyword evidence="7 12" id="KW-0067">ATP-binding</keyword>
<dbReference type="Pfam" id="PF17757">
    <property type="entry name" value="UvrB_inter"/>
    <property type="match status" value="1"/>
</dbReference>
<reference evidence="18 19" key="1">
    <citation type="submission" date="2009-02" db="EMBL/GenBank/DDBJ databases">
        <title>Genome sequence of Bacillus cereus 03BB102.</title>
        <authorList>
            <person name="Dodson R.J."/>
            <person name="Jackson P."/>
            <person name="Munk A.C."/>
            <person name="Brettin T."/>
            <person name="Bruce D."/>
            <person name="Detter C."/>
            <person name="Tapia R."/>
            <person name="Han C."/>
            <person name="Sutton G."/>
            <person name="Sims D."/>
        </authorList>
    </citation>
    <scope>NUCLEOTIDE SEQUENCE [LARGE SCALE GENOMIC DNA]</scope>
    <source>
        <strain evidence="18 19">03BB102</strain>
    </source>
</reference>
<feature type="domain" description="Helicase C-terminal" evidence="17">
    <location>
        <begin position="430"/>
        <end position="596"/>
    </location>
</feature>
<dbReference type="InterPro" id="IPR014001">
    <property type="entry name" value="Helicase_ATP-bd"/>
</dbReference>
<evidence type="ECO:0000256" key="3">
    <source>
        <dbReference type="ARBA" id="ARBA00022490"/>
    </source>
</evidence>
<dbReference type="InterPro" id="IPR036876">
    <property type="entry name" value="UVR_dom_sf"/>
</dbReference>
<dbReference type="GO" id="GO:0003677">
    <property type="term" value="F:DNA binding"/>
    <property type="evidence" value="ECO:0007669"/>
    <property type="project" value="UniProtKB-UniRule"/>
</dbReference>
<feature type="domain" description="UVR" evidence="15">
    <location>
        <begin position="622"/>
        <end position="657"/>
    </location>
</feature>
<evidence type="ECO:0000256" key="5">
    <source>
        <dbReference type="ARBA" id="ARBA00022763"/>
    </source>
</evidence>
<evidence type="ECO:0000256" key="7">
    <source>
        <dbReference type="ARBA" id="ARBA00022840"/>
    </source>
</evidence>
<comment type="domain">
    <text evidence="12">The beta-hairpin motif is involved in DNA binding.</text>
</comment>
<dbReference type="AlphaFoldDB" id="A0A158RIZ1"/>
<keyword evidence="8 12" id="KW-0267">Excision nuclease</keyword>
<keyword evidence="3 12" id="KW-0963">Cytoplasm</keyword>
<dbReference type="KEGG" id="bcx:BCA_5295"/>
<evidence type="ECO:0000256" key="4">
    <source>
        <dbReference type="ARBA" id="ARBA00022741"/>
    </source>
</evidence>
<dbReference type="InterPro" id="IPR001943">
    <property type="entry name" value="UVR_dom"/>
</dbReference>
<dbReference type="InterPro" id="IPR001650">
    <property type="entry name" value="Helicase_C-like"/>
</dbReference>
<dbReference type="PROSITE" id="PS51192">
    <property type="entry name" value="HELICASE_ATP_BIND_1"/>
    <property type="match status" value="1"/>
</dbReference>
<dbReference type="EMBL" id="CP001407">
    <property type="protein sequence ID" value="ACO27002.1"/>
    <property type="molecule type" value="Genomic_DNA"/>
</dbReference>
<evidence type="ECO:0000256" key="12">
    <source>
        <dbReference type="HAMAP-Rule" id="MF_00204"/>
    </source>
</evidence>
<feature type="coiled-coil region" evidence="14">
    <location>
        <begin position="618"/>
        <end position="645"/>
    </location>
</feature>
<dbReference type="InterPro" id="IPR006935">
    <property type="entry name" value="Helicase/UvrB_N"/>
</dbReference>
<dbReference type="CDD" id="cd17916">
    <property type="entry name" value="DEXHc_UvrB"/>
    <property type="match status" value="1"/>
</dbReference>
<protein>
    <recommendedName>
        <fullName evidence="11 12">UvrABC system protein B</fullName>
        <shortName evidence="12">Protein UvrB</shortName>
    </recommendedName>
    <alternativeName>
        <fullName evidence="12">Excinuclease ABC subunit B</fullName>
    </alternativeName>
</protein>
<evidence type="ECO:0000259" key="16">
    <source>
        <dbReference type="PROSITE" id="PS51192"/>
    </source>
</evidence>
<sequence length="658" mass="75166">MEHQFEIISAYSPQGDQPVAIEKLVEGINSGKKKQVLLGATGTGKTFTISNVIKEVQKPTLVMAHNKTLAGQLYSELKDFFPNNAVEYFVSYYDYYQPEAYVPQTDTFIEKDAQINDEIDKLRHSATSALFERDDVIIVASVSCIYGLGSPEEYRELVVSLRVGMEKDRNQLLRELVDVQYGRNDIDFKRGTFRVRGDVVEIFPASLDEHCIRIEFFGDEIDRIREVNALTGEVLAERDHVAIFPASHFVTREEKMKVAIENIEKELEERLKELNDNGKLLEAQRIEQRTRYDLEMMREMGFCSGIENYSRHLTLRPAGATPYTLLDYFPKDFLIVMDESHVSVPQVRAMYNGDQARKQVLVDHGFRLPSALDNRPLTFDEFEEKTNQVIYVSATPGPYELEQSPEVIEQIIRPTGLLDPPIDIRPIEGQIDDLLGEIQDRIAKNERVLITTLTKKMSEDLTDYLKDVGIKVNYLHSEVKTLERIEIIRDLRLGKFDVLVGINLLREGLDIPEVSLVAILDADKEGFLRSERSLIQTIGRAARNENGRVIMYADRITRSMGIAIEETQRRRSIQEAYNEEHGITPKTIQKGVRDVIRATTAAEEPEIYEVTPAKKMTKKEREKTIAKVEAEMKEAAKALDFERAAELRDLLLELKAEG</sequence>
<dbReference type="InterPro" id="IPR024759">
    <property type="entry name" value="UvrB_YAD/RRR_dom"/>
</dbReference>
<dbReference type="GO" id="GO:0009381">
    <property type="term" value="F:excinuclease ABC activity"/>
    <property type="evidence" value="ECO:0007669"/>
    <property type="project" value="UniProtKB-UniRule"/>
</dbReference>
<dbReference type="Pfam" id="PF02151">
    <property type="entry name" value="UVR"/>
    <property type="match status" value="1"/>
</dbReference>
<dbReference type="Gene3D" id="4.10.860.10">
    <property type="entry name" value="UVR domain"/>
    <property type="match status" value="1"/>
</dbReference>
<evidence type="ECO:0000313" key="19">
    <source>
        <dbReference type="Proteomes" id="UP000002210"/>
    </source>
</evidence>
<accession>A0A158RIZ1</accession>
<dbReference type="GO" id="GO:0005737">
    <property type="term" value="C:cytoplasm"/>
    <property type="evidence" value="ECO:0007669"/>
    <property type="project" value="UniProtKB-SubCell"/>
</dbReference>
<evidence type="ECO:0000256" key="6">
    <source>
        <dbReference type="ARBA" id="ARBA00022769"/>
    </source>
</evidence>
<feature type="short sequence motif" description="Beta-hairpin" evidence="12">
    <location>
        <begin position="92"/>
        <end position="115"/>
    </location>
</feature>
<keyword evidence="12 13" id="KW-0742">SOS response</keyword>
<dbReference type="CDD" id="cd18790">
    <property type="entry name" value="SF2_C_UvrB"/>
    <property type="match status" value="1"/>
</dbReference>
<evidence type="ECO:0000259" key="15">
    <source>
        <dbReference type="PROSITE" id="PS50151"/>
    </source>
</evidence>
<dbReference type="SMART" id="SM00487">
    <property type="entry name" value="DEXDc"/>
    <property type="match status" value="1"/>
</dbReference>
<dbReference type="PANTHER" id="PTHR24029:SF0">
    <property type="entry name" value="UVRABC SYSTEM PROTEIN B"/>
    <property type="match status" value="1"/>
</dbReference>
<organism evidence="18 19">
    <name type="scientific">Bacillus cereus (strain 03BB102)</name>
    <dbReference type="NCBI Taxonomy" id="572264"/>
    <lineage>
        <taxon>Bacteria</taxon>
        <taxon>Bacillati</taxon>
        <taxon>Bacillota</taxon>
        <taxon>Bacilli</taxon>
        <taxon>Bacillales</taxon>
        <taxon>Bacillaceae</taxon>
        <taxon>Bacillus</taxon>
        <taxon>Bacillus cereus group</taxon>
    </lineage>
</organism>
<evidence type="ECO:0000313" key="18">
    <source>
        <dbReference type="EMBL" id="ACO27002.1"/>
    </source>
</evidence>
<dbReference type="SMART" id="SM00490">
    <property type="entry name" value="HELICc"/>
    <property type="match status" value="1"/>
</dbReference>
<evidence type="ECO:0000256" key="8">
    <source>
        <dbReference type="ARBA" id="ARBA00022881"/>
    </source>
</evidence>
<dbReference type="InterPro" id="IPR027417">
    <property type="entry name" value="P-loop_NTPase"/>
</dbReference>
<feature type="binding site" evidence="12">
    <location>
        <begin position="39"/>
        <end position="46"/>
    </location>
    <ligand>
        <name>ATP</name>
        <dbReference type="ChEBI" id="CHEBI:30616"/>
    </ligand>
</feature>
<evidence type="ECO:0000256" key="2">
    <source>
        <dbReference type="ARBA" id="ARBA00008533"/>
    </source>
</evidence>
<evidence type="ECO:0000256" key="13">
    <source>
        <dbReference type="RuleBase" id="RU003587"/>
    </source>
</evidence>
<keyword evidence="14" id="KW-0175">Coiled coil</keyword>
<dbReference type="NCBIfam" id="TIGR00631">
    <property type="entry name" value="uvrb"/>
    <property type="match status" value="1"/>
</dbReference>
<dbReference type="HAMAP" id="MF_00204">
    <property type="entry name" value="UvrB"/>
    <property type="match status" value="1"/>
</dbReference>
<gene>
    <name evidence="12 18" type="primary">uvrB</name>
    <name evidence="18" type="ordered locus">BCA_5295</name>
</gene>
<dbReference type="PROSITE" id="PS51194">
    <property type="entry name" value="HELICASE_CTER"/>
    <property type="match status" value="1"/>
</dbReference>
<comment type="function">
    <text evidence="12">The UvrABC repair system catalyzes the recognition and processing of DNA lesions. A damage recognition complex composed of 2 UvrA and 2 UvrB subunits scans DNA for abnormalities. Upon binding of the UvrA(2)B(2) complex to a putative damaged site, the DNA wraps around one UvrB monomer. DNA wrap is dependent on ATP binding by UvrB and probably causes local melting of the DNA helix, facilitating insertion of UvrB beta-hairpin between the DNA strands. Then UvrB probes one DNA strand for the presence of a lesion. If a lesion is found the UvrA subunits dissociate and the UvrB-DNA preincision complex is formed. This complex is subsequently bound by UvrC and the second UvrB is released. If no lesion is found, the DNA wraps around the other UvrB subunit that will check the other stand for damage.</text>
</comment>
<dbReference type="RefSeq" id="WP_000400998.1">
    <property type="nucleotide sequence ID" value="NC_012472.1"/>
</dbReference>
<comment type="subunit">
    <text evidence="10 12 13">Forms a heterotetramer with UvrA during the search for lesions. Interacts with UvrC in an incision complex.</text>
</comment>
<keyword evidence="4 12" id="KW-0547">Nucleotide-binding</keyword>
<keyword evidence="5 12" id="KW-0227">DNA damage</keyword>
<dbReference type="GO" id="GO:0006289">
    <property type="term" value="P:nucleotide-excision repair"/>
    <property type="evidence" value="ECO:0007669"/>
    <property type="project" value="UniProtKB-UniRule"/>
</dbReference>
<keyword evidence="9 12" id="KW-0234">DNA repair</keyword>
<dbReference type="Gene3D" id="3.40.50.300">
    <property type="entry name" value="P-loop containing nucleotide triphosphate hydrolases"/>
    <property type="match status" value="3"/>
</dbReference>
<dbReference type="InterPro" id="IPR041471">
    <property type="entry name" value="UvrB_inter"/>
</dbReference>
<dbReference type="Pfam" id="PF00271">
    <property type="entry name" value="Helicase_C"/>
    <property type="match status" value="1"/>
</dbReference>
<evidence type="ECO:0000256" key="1">
    <source>
        <dbReference type="ARBA" id="ARBA00004496"/>
    </source>
</evidence>
<dbReference type="PANTHER" id="PTHR24029">
    <property type="entry name" value="UVRABC SYSTEM PROTEIN B"/>
    <property type="match status" value="1"/>
</dbReference>
<dbReference type="Pfam" id="PF12344">
    <property type="entry name" value="UvrB"/>
    <property type="match status" value="1"/>
</dbReference>
<dbReference type="Gene3D" id="6.10.140.240">
    <property type="match status" value="1"/>
</dbReference>
<comment type="similarity">
    <text evidence="2 12 13">Belongs to the UvrB family.</text>
</comment>
<name>A0A158RIZ1_BACC3</name>
<feature type="domain" description="Helicase ATP-binding" evidence="16">
    <location>
        <begin position="26"/>
        <end position="160"/>
    </location>
</feature>
<dbReference type="GO" id="GO:0016887">
    <property type="term" value="F:ATP hydrolysis activity"/>
    <property type="evidence" value="ECO:0007669"/>
    <property type="project" value="InterPro"/>
</dbReference>
<evidence type="ECO:0000259" key="17">
    <source>
        <dbReference type="PROSITE" id="PS51194"/>
    </source>
</evidence>
<dbReference type="GO" id="GO:0005524">
    <property type="term" value="F:ATP binding"/>
    <property type="evidence" value="ECO:0007669"/>
    <property type="project" value="UniProtKB-UniRule"/>
</dbReference>
<comment type="subcellular location">
    <subcellularLocation>
        <location evidence="1 12 13">Cytoplasm</location>
    </subcellularLocation>
</comment>
<dbReference type="PATRIC" id="fig|572264.18.peg.5218"/>
<dbReference type="SUPFAM" id="SSF52540">
    <property type="entry name" value="P-loop containing nucleoside triphosphate hydrolases"/>
    <property type="match status" value="2"/>
</dbReference>
<dbReference type="PROSITE" id="PS50151">
    <property type="entry name" value="UVR"/>
    <property type="match status" value="1"/>
</dbReference>
<dbReference type="Proteomes" id="UP000002210">
    <property type="component" value="Chromosome"/>
</dbReference>
<dbReference type="NCBIfam" id="NF003673">
    <property type="entry name" value="PRK05298.1"/>
    <property type="match status" value="1"/>
</dbReference>
<evidence type="ECO:0000256" key="10">
    <source>
        <dbReference type="ARBA" id="ARBA00026033"/>
    </source>
</evidence>
<evidence type="ECO:0000256" key="9">
    <source>
        <dbReference type="ARBA" id="ARBA00023204"/>
    </source>
</evidence>
<dbReference type="GO" id="GO:0009432">
    <property type="term" value="P:SOS response"/>
    <property type="evidence" value="ECO:0007669"/>
    <property type="project" value="UniProtKB-UniRule"/>
</dbReference>
<proteinExistence type="inferred from homology"/>